<keyword evidence="3" id="KW-1185">Reference proteome</keyword>
<feature type="signal peptide" evidence="1">
    <location>
        <begin position="1"/>
        <end position="26"/>
    </location>
</feature>
<evidence type="ECO:0000313" key="2">
    <source>
        <dbReference type="EMBL" id="QEW04415.1"/>
    </source>
</evidence>
<dbReference type="AlphaFoldDB" id="A0A5J6L7I4"/>
<keyword evidence="1" id="KW-0732">Signal</keyword>
<sequence>MTAPPAFSRRQFLGLATALAGTAALAACSPGAVAPGARPLEFWHLLSGADGITMSGLIDSANAGQNAYLVRPTVLSWGEPYYTKLAMAAAGGRAPDLSVMHASRVVGYAPGGLLDTWDVQRLAELGVDERTFPAAIWEKGFVGDNLYSVALDAHPFILMYNTEICERAGVLDGDGRLRAVSSPEDFLELARAVAGESEGHGLSYGYLGDGAQMWRLFYTFYTQHGLEIGLPEGGSADMDDDVAVTALTFMQQLLDGEIAARENDYQSAIAEFATGRSGLFLTGVWELRSMQEQDLPLDATIIPTLFGTPSVYADSHAFTLPHQSSPDPQTRDLVYRFVADILKGSFDWAGAGHIPAYLPVTEAPDYADLLPQAHYAEAAEYVRYDPPAWFTGSGSRFQAEFGSAVQNVLLGGDDPSAAIARFRSRLDSQLKTPNPANPEGGTA</sequence>
<dbReference type="InterPro" id="IPR050490">
    <property type="entry name" value="Bact_solute-bd_prot1"/>
</dbReference>
<dbReference type="Gene3D" id="3.40.190.10">
    <property type="entry name" value="Periplasmic binding protein-like II"/>
    <property type="match status" value="1"/>
</dbReference>
<feature type="chain" id="PRO_5023836684" evidence="1">
    <location>
        <begin position="27"/>
        <end position="443"/>
    </location>
</feature>
<organism evidence="2 3">
    <name type="scientific">Microbacterium lushaniae</name>
    <dbReference type="NCBI Taxonomy" id="2614639"/>
    <lineage>
        <taxon>Bacteria</taxon>
        <taxon>Bacillati</taxon>
        <taxon>Actinomycetota</taxon>
        <taxon>Actinomycetes</taxon>
        <taxon>Micrococcales</taxon>
        <taxon>Microbacteriaceae</taxon>
        <taxon>Microbacterium</taxon>
    </lineage>
</organism>
<dbReference type="PANTHER" id="PTHR43649">
    <property type="entry name" value="ARABINOSE-BINDING PROTEIN-RELATED"/>
    <property type="match status" value="1"/>
</dbReference>
<gene>
    <name evidence="2" type="ORF">F6J85_15880</name>
</gene>
<name>A0A5J6L7I4_9MICO</name>
<dbReference type="InterPro" id="IPR006311">
    <property type="entry name" value="TAT_signal"/>
</dbReference>
<accession>A0A5J6L7I4</accession>
<reference evidence="3" key="1">
    <citation type="submission" date="2019-09" db="EMBL/GenBank/DDBJ databases">
        <title>Mumia zhuanghuii sp. nov. isolated from the intestinal contents of plateau pika (Ochotona curzoniae) in the Qinghai-Tibet plateau of China.</title>
        <authorList>
            <person name="Tian Z."/>
        </authorList>
    </citation>
    <scope>NUCLEOTIDE SEQUENCE [LARGE SCALE GENOMIC DNA]</scope>
    <source>
        <strain evidence="3">L-031</strain>
    </source>
</reference>
<evidence type="ECO:0000313" key="3">
    <source>
        <dbReference type="Proteomes" id="UP000325516"/>
    </source>
</evidence>
<evidence type="ECO:0000256" key="1">
    <source>
        <dbReference type="SAM" id="SignalP"/>
    </source>
</evidence>
<dbReference type="Pfam" id="PF13416">
    <property type="entry name" value="SBP_bac_8"/>
    <property type="match status" value="1"/>
</dbReference>
<dbReference type="InterPro" id="IPR006059">
    <property type="entry name" value="SBP"/>
</dbReference>
<proteinExistence type="predicted"/>
<dbReference type="PROSITE" id="PS51318">
    <property type="entry name" value="TAT"/>
    <property type="match status" value="1"/>
</dbReference>
<dbReference type="EMBL" id="CP044232">
    <property type="protein sequence ID" value="QEW04415.1"/>
    <property type="molecule type" value="Genomic_DNA"/>
</dbReference>
<dbReference type="Proteomes" id="UP000325516">
    <property type="component" value="Chromosome"/>
</dbReference>
<dbReference type="RefSeq" id="WP_150926527.1">
    <property type="nucleotide sequence ID" value="NZ_CP044232.1"/>
</dbReference>
<dbReference type="KEGG" id="mlz:F6J85_15880"/>
<protein>
    <submittedName>
        <fullName evidence="2">Extracellular solute-binding protein</fullName>
    </submittedName>
</protein>
<dbReference type="PANTHER" id="PTHR43649:SF14">
    <property type="entry name" value="BLR3389 PROTEIN"/>
    <property type="match status" value="1"/>
</dbReference>
<dbReference type="SUPFAM" id="SSF53850">
    <property type="entry name" value="Periplasmic binding protein-like II"/>
    <property type="match status" value="1"/>
</dbReference>